<evidence type="ECO:0000313" key="18">
    <source>
        <dbReference type="Proteomes" id="UP000266389"/>
    </source>
</evidence>
<organism evidence="17 18">
    <name type="scientific">Candidatus Thermochlorobacter aerophilus</name>
    <dbReference type="NCBI Taxonomy" id="1868324"/>
    <lineage>
        <taxon>Bacteria</taxon>
        <taxon>Pseudomonadati</taxon>
        <taxon>Chlorobiota</taxon>
        <taxon>Chlorobiia</taxon>
        <taxon>Chlorobiales</taxon>
        <taxon>Candidatus Thermochlorobacteriaceae</taxon>
        <taxon>Candidatus Thermochlorobacter</taxon>
    </lineage>
</organism>
<evidence type="ECO:0000256" key="2">
    <source>
        <dbReference type="ARBA" id="ARBA00004127"/>
    </source>
</evidence>
<reference evidence="17 18" key="1">
    <citation type="journal article" date="2011" name="ISME J.">
        <title>Community ecology of hot spring cyanobacterial mats: predominant populations and their functional potential.</title>
        <authorList>
            <person name="Klatt C.G."/>
            <person name="Wood J.M."/>
            <person name="Rusch D.B."/>
            <person name="Bateson M.M."/>
            <person name="Hamamura N."/>
            <person name="Heidelberg J.F."/>
            <person name="Grossman A.R."/>
            <person name="Bhaya D."/>
            <person name="Cohan F.M."/>
            <person name="Kuhl M."/>
            <person name="Bryant D.A."/>
            <person name="Ward D.M."/>
        </authorList>
    </citation>
    <scope>NUCLEOTIDE SEQUENCE [LARGE SCALE GENOMIC DNA]</scope>
    <source>
        <strain evidence="17">OS</strain>
    </source>
</reference>
<evidence type="ECO:0000256" key="14">
    <source>
        <dbReference type="ARBA" id="ARBA00032361"/>
    </source>
</evidence>
<evidence type="ECO:0000256" key="12">
    <source>
        <dbReference type="ARBA" id="ARBA00023209"/>
    </source>
</evidence>
<dbReference type="Gene3D" id="1.20.120.1760">
    <property type="match status" value="1"/>
</dbReference>
<evidence type="ECO:0000256" key="4">
    <source>
        <dbReference type="ARBA" id="ARBA00013174"/>
    </source>
</evidence>
<name>A0A395M1Y3_9BACT</name>
<feature type="transmembrane region" description="Helical" evidence="16">
    <location>
        <begin position="199"/>
        <end position="227"/>
    </location>
</feature>
<feature type="transmembrane region" description="Helical" evidence="16">
    <location>
        <begin position="96"/>
        <end position="117"/>
    </location>
</feature>
<evidence type="ECO:0000256" key="11">
    <source>
        <dbReference type="ARBA" id="ARBA00023136"/>
    </source>
</evidence>
<dbReference type="NCBIfam" id="TIGR00473">
    <property type="entry name" value="pssA"/>
    <property type="match status" value="1"/>
</dbReference>
<dbReference type="EMBL" id="PHFL01000026">
    <property type="protein sequence ID" value="RFM24795.1"/>
    <property type="molecule type" value="Genomic_DNA"/>
</dbReference>
<comment type="catalytic activity">
    <reaction evidence="1">
        <text>a CDP-1,2-diacyl-sn-glycerol + L-serine = a 1,2-diacyl-sn-glycero-3-phospho-L-serine + CMP + H(+)</text>
        <dbReference type="Rhea" id="RHEA:16913"/>
        <dbReference type="ChEBI" id="CHEBI:15378"/>
        <dbReference type="ChEBI" id="CHEBI:33384"/>
        <dbReference type="ChEBI" id="CHEBI:57262"/>
        <dbReference type="ChEBI" id="CHEBI:58332"/>
        <dbReference type="ChEBI" id="CHEBI:60377"/>
        <dbReference type="EC" id="2.7.8.8"/>
    </reaction>
</comment>
<evidence type="ECO:0000313" key="17">
    <source>
        <dbReference type="EMBL" id="RFM24795.1"/>
    </source>
</evidence>
<comment type="subcellular location">
    <subcellularLocation>
        <location evidence="2">Endomembrane system</location>
        <topology evidence="2">Multi-pass membrane protein</topology>
    </subcellularLocation>
</comment>
<dbReference type="AlphaFoldDB" id="A0A395M1Y3"/>
<evidence type="ECO:0000256" key="6">
    <source>
        <dbReference type="ARBA" id="ARBA00022516"/>
    </source>
</evidence>
<keyword evidence="10" id="KW-0443">Lipid metabolism</keyword>
<dbReference type="GO" id="GO:0003882">
    <property type="term" value="F:CDP-diacylglycerol-serine O-phosphatidyltransferase activity"/>
    <property type="evidence" value="ECO:0007669"/>
    <property type="project" value="UniProtKB-EC"/>
</dbReference>
<gene>
    <name evidence="17" type="primary">pssA</name>
    <name evidence="17" type="ORF">D0433_04070</name>
</gene>
<dbReference type="EC" id="2.7.8.8" evidence="4"/>
<evidence type="ECO:0000256" key="3">
    <source>
        <dbReference type="ARBA" id="ARBA00010441"/>
    </source>
</evidence>
<keyword evidence="6" id="KW-0444">Lipid biosynthesis</keyword>
<protein>
    <recommendedName>
        <fullName evidence="5">CDP-diacylglycerol--serine O-phosphatidyltransferase</fullName>
        <ecNumber evidence="4">2.7.8.8</ecNumber>
    </recommendedName>
    <alternativeName>
        <fullName evidence="14">Phosphatidylserine synthase</fullName>
    </alternativeName>
</protein>
<feature type="transmembrane region" description="Helical" evidence="16">
    <location>
        <begin position="129"/>
        <end position="149"/>
    </location>
</feature>
<dbReference type="InterPro" id="IPR050324">
    <property type="entry name" value="CDP-alcohol_PTase-I"/>
</dbReference>
<dbReference type="GO" id="GO:0008654">
    <property type="term" value="P:phospholipid biosynthetic process"/>
    <property type="evidence" value="ECO:0007669"/>
    <property type="project" value="UniProtKB-KW"/>
</dbReference>
<evidence type="ECO:0000256" key="15">
    <source>
        <dbReference type="RuleBase" id="RU003750"/>
    </source>
</evidence>
<keyword evidence="12" id="KW-0594">Phospholipid biosynthesis</keyword>
<comment type="caution">
    <text evidence="17">The sequence shown here is derived from an EMBL/GenBank/DDBJ whole genome shotgun (WGS) entry which is preliminary data.</text>
</comment>
<keyword evidence="9 16" id="KW-1133">Transmembrane helix</keyword>
<dbReference type="GO" id="GO:0016020">
    <property type="term" value="C:membrane"/>
    <property type="evidence" value="ECO:0007669"/>
    <property type="project" value="InterPro"/>
</dbReference>
<evidence type="ECO:0000256" key="1">
    <source>
        <dbReference type="ARBA" id="ARBA00000287"/>
    </source>
</evidence>
<keyword evidence="8 16" id="KW-0812">Transmembrane</keyword>
<dbReference type="PANTHER" id="PTHR14269:SF61">
    <property type="entry name" value="CDP-DIACYLGLYCEROL--SERINE O-PHOSPHATIDYLTRANSFERASE"/>
    <property type="match status" value="1"/>
</dbReference>
<dbReference type="InterPro" id="IPR000462">
    <property type="entry name" value="CDP-OH_P_trans"/>
</dbReference>
<dbReference type="GO" id="GO:0012505">
    <property type="term" value="C:endomembrane system"/>
    <property type="evidence" value="ECO:0007669"/>
    <property type="project" value="UniProtKB-SubCell"/>
</dbReference>
<feature type="transmembrane region" description="Helical" evidence="16">
    <location>
        <begin position="161"/>
        <end position="179"/>
    </location>
</feature>
<evidence type="ECO:0000256" key="13">
    <source>
        <dbReference type="ARBA" id="ARBA00023264"/>
    </source>
</evidence>
<dbReference type="InterPro" id="IPR048254">
    <property type="entry name" value="CDP_ALCOHOL_P_TRANSF_CS"/>
</dbReference>
<dbReference type="PANTHER" id="PTHR14269">
    <property type="entry name" value="CDP-DIACYLGLYCEROL--GLYCEROL-3-PHOSPHATE 3-PHOSPHATIDYLTRANSFERASE-RELATED"/>
    <property type="match status" value="1"/>
</dbReference>
<keyword evidence="7 15" id="KW-0808">Transferase</keyword>
<dbReference type="InterPro" id="IPR043130">
    <property type="entry name" value="CDP-OH_PTrfase_TM_dom"/>
</dbReference>
<evidence type="ECO:0000256" key="16">
    <source>
        <dbReference type="SAM" id="Phobius"/>
    </source>
</evidence>
<proteinExistence type="inferred from homology"/>
<evidence type="ECO:0000256" key="7">
    <source>
        <dbReference type="ARBA" id="ARBA00022679"/>
    </source>
</evidence>
<comment type="similarity">
    <text evidence="3 15">Belongs to the CDP-alcohol phosphatidyltransferase class-I family.</text>
</comment>
<evidence type="ECO:0000256" key="5">
    <source>
        <dbReference type="ARBA" id="ARBA00017171"/>
    </source>
</evidence>
<evidence type="ECO:0000256" key="9">
    <source>
        <dbReference type="ARBA" id="ARBA00022989"/>
    </source>
</evidence>
<sequence>MKRMQMPHVSRAAVPSTFTVMNMVCGYASIVTASSGDLVASGWFIIFAALFDTIDGFIARLTNSSSNFGLELDSLSDLVSFGAAPAFLAYKSGLEVLGLVGLLLSAMLMIGSGLRLARFNSQFTGYKDYFSGLPTPSQAMTVAACAVWFSSENILTDEQKVWVLIALSLVLPLLMISKVRYEKLPKPTQEEFRKRPLKFSLLIIASVIILSFQAKGLLVVMLCYILAGIARSLYDFFFEEMPTEKITEPNSLTNSDFSKKQPS</sequence>
<keyword evidence="11 16" id="KW-0472">Membrane</keyword>
<dbReference type="PROSITE" id="PS00379">
    <property type="entry name" value="CDP_ALCOHOL_P_TRANSF"/>
    <property type="match status" value="1"/>
</dbReference>
<accession>A0A395M1Y3</accession>
<keyword evidence="13" id="KW-1208">Phospholipid metabolism</keyword>
<dbReference type="Pfam" id="PF01066">
    <property type="entry name" value="CDP-OH_P_transf"/>
    <property type="match status" value="1"/>
</dbReference>
<feature type="transmembrane region" description="Helical" evidence="16">
    <location>
        <begin position="38"/>
        <end position="58"/>
    </location>
</feature>
<dbReference type="InterPro" id="IPR004533">
    <property type="entry name" value="CDP-diaglyc--ser_O-PTrfase"/>
</dbReference>
<evidence type="ECO:0000256" key="8">
    <source>
        <dbReference type="ARBA" id="ARBA00022692"/>
    </source>
</evidence>
<evidence type="ECO:0000256" key="10">
    <source>
        <dbReference type="ARBA" id="ARBA00023098"/>
    </source>
</evidence>
<feature type="transmembrane region" description="Helical" evidence="16">
    <location>
        <begin position="70"/>
        <end position="90"/>
    </location>
</feature>
<dbReference type="Proteomes" id="UP000266389">
    <property type="component" value="Unassembled WGS sequence"/>
</dbReference>